<dbReference type="PROSITE" id="PS51135">
    <property type="entry name" value="CIDE_N"/>
    <property type="match status" value="1"/>
</dbReference>
<feature type="compositionally biased region" description="Polar residues" evidence="3">
    <location>
        <begin position="140"/>
        <end position="155"/>
    </location>
</feature>
<keyword evidence="4" id="KW-0472">Membrane</keyword>
<dbReference type="Pfam" id="PF02017">
    <property type="entry name" value="CIDE-N"/>
    <property type="match status" value="1"/>
</dbReference>
<feature type="compositionally biased region" description="Basic and acidic residues" evidence="3">
    <location>
        <begin position="270"/>
        <end position="280"/>
    </location>
</feature>
<evidence type="ECO:0000313" key="6">
    <source>
        <dbReference type="Proteomes" id="UP000504618"/>
    </source>
</evidence>
<evidence type="ECO:0000256" key="2">
    <source>
        <dbReference type="PROSITE-ProRule" id="PRU00447"/>
    </source>
</evidence>
<dbReference type="GeneID" id="112458674"/>
<sequence length="421" mass="47969">MCVSEMVEVHHKFTNNCILTFMKCCALCLRIRYLFLCFGVIIVLFADLQISSMSLFKVCHSDCSRKVMIKAATLTELIAGAKAKLKMADVVYKVVLEEDGTEIDDDEILSDIAKLSQTPINLMLLSEDLSWQSLAKNSAVENSEAGQSTPTTSISGGHDDQITSSHPVEVLGSNIWKIFPRRLTECCNNGQRALEVDRRTMVAGIAEYMTQDLKDYSRRTAERIAKIITEKYPKTFSDVINNKTVGSGMENLRQQIYNAVNYRKGIDKETKRRSEIRLSEETADDPAPALPKPRKQDEYVCTEYQPLLPPTESTTSQTNKKLQLIQFFKSDEKDEKEISQLMDDTYPTQRVDINKKTRDLVQLLQVWSYLQSPKYLIDHASRLLGKSVQATWEESLTMYAKPIQKYDLQREIENDKVTAIE</sequence>
<name>A0A6J1QA21_9HYME</name>
<dbReference type="RefSeq" id="XP_024878191.1">
    <property type="nucleotide sequence ID" value="XM_025022423.1"/>
</dbReference>
<feature type="region of interest" description="Disordered" evidence="3">
    <location>
        <begin position="140"/>
        <end position="163"/>
    </location>
</feature>
<dbReference type="Proteomes" id="UP000504618">
    <property type="component" value="Unplaced"/>
</dbReference>
<evidence type="ECO:0000313" key="7">
    <source>
        <dbReference type="RefSeq" id="XP_024878191.1"/>
    </source>
</evidence>
<dbReference type="SUPFAM" id="SSF54277">
    <property type="entry name" value="CAD &amp; PB1 domains"/>
    <property type="match status" value="1"/>
</dbReference>
<organism evidence="6 7">
    <name type="scientific">Temnothorax curvispinosus</name>
    <dbReference type="NCBI Taxonomy" id="300111"/>
    <lineage>
        <taxon>Eukaryota</taxon>
        <taxon>Metazoa</taxon>
        <taxon>Ecdysozoa</taxon>
        <taxon>Arthropoda</taxon>
        <taxon>Hexapoda</taxon>
        <taxon>Insecta</taxon>
        <taxon>Pterygota</taxon>
        <taxon>Neoptera</taxon>
        <taxon>Endopterygota</taxon>
        <taxon>Hymenoptera</taxon>
        <taxon>Apocrita</taxon>
        <taxon>Aculeata</taxon>
        <taxon>Formicoidea</taxon>
        <taxon>Formicidae</taxon>
        <taxon>Myrmicinae</taxon>
        <taxon>Temnothorax</taxon>
    </lineage>
</organism>
<proteinExistence type="predicted"/>
<dbReference type="Gene3D" id="3.10.20.10">
    <property type="match status" value="1"/>
</dbReference>
<evidence type="ECO:0000259" key="5">
    <source>
        <dbReference type="PROSITE" id="PS51135"/>
    </source>
</evidence>
<gene>
    <name evidence="7" type="primary">LOC112458674</name>
</gene>
<evidence type="ECO:0000256" key="3">
    <source>
        <dbReference type="SAM" id="MobiDB-lite"/>
    </source>
</evidence>
<dbReference type="GO" id="GO:0006915">
    <property type="term" value="P:apoptotic process"/>
    <property type="evidence" value="ECO:0007669"/>
    <property type="project" value="UniProtKB-UniRule"/>
</dbReference>
<feature type="domain" description="CIDE-N" evidence="5">
    <location>
        <begin position="52"/>
        <end position="133"/>
    </location>
</feature>
<reference evidence="7" key="1">
    <citation type="submission" date="2025-08" db="UniProtKB">
        <authorList>
            <consortium name="RefSeq"/>
        </authorList>
    </citation>
    <scope>IDENTIFICATION</scope>
    <source>
        <tissue evidence="7">Whole body</tissue>
    </source>
</reference>
<protein>
    <submittedName>
        <fullName evidence="7">Uncharacterized protein LOC112458674</fullName>
    </submittedName>
</protein>
<keyword evidence="4" id="KW-0812">Transmembrane</keyword>
<keyword evidence="4" id="KW-1133">Transmembrane helix</keyword>
<dbReference type="InterPro" id="IPR003508">
    <property type="entry name" value="CIDE-N_dom"/>
</dbReference>
<evidence type="ECO:0000256" key="1">
    <source>
        <dbReference type="ARBA" id="ARBA00022703"/>
    </source>
</evidence>
<dbReference type="AlphaFoldDB" id="A0A6J1QA21"/>
<accession>A0A6J1QA21</accession>
<keyword evidence="1 2" id="KW-0053">Apoptosis</keyword>
<dbReference type="OrthoDB" id="7700249at2759"/>
<feature type="region of interest" description="Disordered" evidence="3">
    <location>
        <begin position="270"/>
        <end position="295"/>
    </location>
</feature>
<evidence type="ECO:0000256" key="4">
    <source>
        <dbReference type="SAM" id="Phobius"/>
    </source>
</evidence>
<feature type="transmembrane region" description="Helical" evidence="4">
    <location>
        <begin position="33"/>
        <end position="56"/>
    </location>
</feature>
<dbReference type="PANTHER" id="PTHR31025">
    <property type="entry name" value="SI:CH211-196P9.1-RELATED"/>
    <property type="match status" value="1"/>
</dbReference>
<dbReference type="PANTHER" id="PTHR31025:SF22">
    <property type="entry name" value="IP13529P"/>
    <property type="match status" value="1"/>
</dbReference>
<keyword evidence="6" id="KW-1185">Reference proteome</keyword>
<dbReference type="SMART" id="SM00266">
    <property type="entry name" value="CAD"/>
    <property type="match status" value="1"/>
</dbReference>